<dbReference type="Pfam" id="PF00561">
    <property type="entry name" value="Abhydrolase_1"/>
    <property type="match status" value="1"/>
</dbReference>
<dbReference type="SUPFAM" id="SSF53474">
    <property type="entry name" value="alpha/beta-Hydrolases"/>
    <property type="match status" value="1"/>
</dbReference>
<protein>
    <recommendedName>
        <fullName evidence="8">AB hydrolase-1 domain-containing protein</fullName>
    </recommendedName>
</protein>
<dbReference type="AlphaFoldDB" id="A0A4Q4RFV3"/>
<dbReference type="PANTHER" id="PTHR43329">
    <property type="entry name" value="EPOXIDE HYDROLASE"/>
    <property type="match status" value="1"/>
</dbReference>
<dbReference type="PRINTS" id="PR00111">
    <property type="entry name" value="ABHYDROLASE"/>
</dbReference>
<organism evidence="9 10">
    <name type="scientific">Alternaria arborescens</name>
    <dbReference type="NCBI Taxonomy" id="156630"/>
    <lineage>
        <taxon>Eukaryota</taxon>
        <taxon>Fungi</taxon>
        <taxon>Dikarya</taxon>
        <taxon>Ascomycota</taxon>
        <taxon>Pezizomycotina</taxon>
        <taxon>Dothideomycetes</taxon>
        <taxon>Pleosporomycetidae</taxon>
        <taxon>Pleosporales</taxon>
        <taxon>Pleosporineae</taxon>
        <taxon>Pleosporaceae</taxon>
        <taxon>Alternaria</taxon>
        <taxon>Alternaria sect. Alternaria</taxon>
    </lineage>
</organism>
<keyword evidence="5" id="KW-0843">Virulence</keyword>
<comment type="pathway">
    <text evidence="2">Mycotoxin biosynthesis.</text>
</comment>
<evidence type="ECO:0000256" key="2">
    <source>
        <dbReference type="ARBA" id="ARBA00004685"/>
    </source>
</evidence>
<comment type="subcellular location">
    <subcellularLocation>
        <location evidence="1">Peroxisome</location>
    </subcellularLocation>
</comment>
<evidence type="ECO:0000256" key="5">
    <source>
        <dbReference type="ARBA" id="ARBA00023026"/>
    </source>
</evidence>
<evidence type="ECO:0000256" key="3">
    <source>
        <dbReference type="ARBA" id="ARBA00005668"/>
    </source>
</evidence>
<dbReference type="InterPro" id="IPR000073">
    <property type="entry name" value="AB_hydrolase_1"/>
</dbReference>
<evidence type="ECO:0000256" key="7">
    <source>
        <dbReference type="ARBA" id="ARBA00038334"/>
    </source>
</evidence>
<dbReference type="Proteomes" id="UP000293823">
    <property type="component" value="Unassembled WGS sequence"/>
</dbReference>
<dbReference type="InterPro" id="IPR029058">
    <property type="entry name" value="AB_hydrolase_fold"/>
</dbReference>
<feature type="domain" description="AB hydrolase-1" evidence="8">
    <location>
        <begin position="77"/>
        <end position="183"/>
    </location>
</feature>
<comment type="similarity">
    <text evidence="3">Belongs to the AB hydrolase superfamily. AKT2 hydrolase family.</text>
</comment>
<evidence type="ECO:0000313" key="9">
    <source>
        <dbReference type="EMBL" id="RYO55582.1"/>
    </source>
</evidence>
<keyword evidence="10" id="KW-1185">Reference proteome</keyword>
<dbReference type="PRINTS" id="PR00412">
    <property type="entry name" value="EPOXHYDRLASE"/>
</dbReference>
<gene>
    <name evidence="9" type="ORF">AA0113_g8729</name>
</gene>
<evidence type="ECO:0000256" key="6">
    <source>
        <dbReference type="ARBA" id="ARBA00023140"/>
    </source>
</evidence>
<evidence type="ECO:0000256" key="4">
    <source>
        <dbReference type="ARBA" id="ARBA00022801"/>
    </source>
</evidence>
<dbReference type="GO" id="GO:0005777">
    <property type="term" value="C:peroxisome"/>
    <property type="evidence" value="ECO:0007669"/>
    <property type="project" value="UniProtKB-SubCell"/>
</dbReference>
<name>A0A4Q4RFV3_9PLEO</name>
<dbReference type="Gene3D" id="3.40.50.1820">
    <property type="entry name" value="alpha/beta hydrolase"/>
    <property type="match status" value="1"/>
</dbReference>
<accession>A0A4Q4RFV3</accession>
<sequence>MNHPSFQGESNIPVRLIQLNVLVQRMDEPIADAAEQVSSQPPAAADQPPLGKQKYVNNAGVTIHYRKYAHSDPSAPYILFQHGFPDQETTWNDYQVPVFSRHYNIITPTLRGFPPSDIPPDASDYTGTAYATDMLAILDQENVTSVYLIGHDFGGGLVQGFTQAFPDKVKALIIINAPIMPTFLPLLSYDAEAQEYARYTIPYYSYVPGQPKNTPTIVKTIRDPVYRRKIADYLDRSPIHGMLNFYKNNYPGPTYGQDLTAALNITKETWTQRVPTMVLWGEEDDYFSPKTIDGLQGWFQFGVRLVTLPKSGHWPFRDQWKRTNREISSFLAIADNIEKDIL</sequence>
<proteinExistence type="inferred from homology"/>
<dbReference type="InterPro" id="IPR000639">
    <property type="entry name" value="Epox_hydrolase-like"/>
</dbReference>
<reference evidence="10" key="1">
    <citation type="journal article" date="2019" name="bioRxiv">
        <title>Genomics, evolutionary history and diagnostics of the Alternaria alternata species group including apple and Asian pear pathotypes.</title>
        <authorList>
            <person name="Armitage A.D."/>
            <person name="Cockerton H.M."/>
            <person name="Sreenivasaprasad S."/>
            <person name="Woodhall J.W."/>
            <person name="Lane C.R."/>
            <person name="Harrison R.J."/>
            <person name="Clarkson J.P."/>
        </authorList>
    </citation>
    <scope>NUCLEOTIDE SEQUENCE [LARGE SCALE GENOMIC DNA]</scope>
    <source>
        <strain evidence="10">RGR 97.0016</strain>
    </source>
</reference>
<evidence type="ECO:0000259" key="8">
    <source>
        <dbReference type="Pfam" id="PF00561"/>
    </source>
</evidence>
<comment type="similarity">
    <text evidence="7">Belongs to the AB hydrolase superfamily. Epoxide hydrolase family.</text>
</comment>
<comment type="caution">
    <text evidence="9">The sequence shown here is derived from an EMBL/GenBank/DDBJ whole genome shotgun (WGS) entry which is preliminary data.</text>
</comment>
<keyword evidence="4" id="KW-0378">Hydrolase</keyword>
<evidence type="ECO:0000256" key="1">
    <source>
        <dbReference type="ARBA" id="ARBA00004275"/>
    </source>
</evidence>
<evidence type="ECO:0000313" key="10">
    <source>
        <dbReference type="Proteomes" id="UP000293823"/>
    </source>
</evidence>
<dbReference type="EMBL" id="PEJP01000037">
    <property type="protein sequence ID" value="RYO55582.1"/>
    <property type="molecule type" value="Genomic_DNA"/>
</dbReference>
<dbReference type="GO" id="GO:0016787">
    <property type="term" value="F:hydrolase activity"/>
    <property type="evidence" value="ECO:0007669"/>
    <property type="project" value="UniProtKB-KW"/>
</dbReference>
<keyword evidence="6" id="KW-0576">Peroxisome</keyword>
<dbReference type="OrthoDB" id="408373at2759"/>